<feature type="repeat" description="PPR" evidence="2">
    <location>
        <begin position="240"/>
        <end position="274"/>
    </location>
</feature>
<evidence type="ECO:0000313" key="5">
    <source>
        <dbReference type="Proteomes" id="UP001054902"/>
    </source>
</evidence>
<dbReference type="GO" id="GO:0031930">
    <property type="term" value="P:mitochondria-nucleus signaling pathway"/>
    <property type="evidence" value="ECO:0007669"/>
    <property type="project" value="TreeGrafter"/>
</dbReference>
<evidence type="ECO:0000256" key="3">
    <source>
        <dbReference type="SAM" id="SignalP"/>
    </source>
</evidence>
<dbReference type="InterPro" id="IPR011990">
    <property type="entry name" value="TPR-like_helical_dom_sf"/>
</dbReference>
<feature type="signal peptide" evidence="3">
    <location>
        <begin position="1"/>
        <end position="28"/>
    </location>
</feature>
<dbReference type="AlphaFoldDB" id="A0AAD3D483"/>
<dbReference type="EMBL" id="BLLK01000058">
    <property type="protein sequence ID" value="GFH57473.1"/>
    <property type="molecule type" value="Genomic_DNA"/>
</dbReference>
<proteinExistence type="predicted"/>
<reference evidence="4 5" key="1">
    <citation type="journal article" date="2021" name="Sci. Rep.">
        <title>The genome of the diatom Chaetoceros tenuissimus carries an ancient integrated fragment of an extant virus.</title>
        <authorList>
            <person name="Hongo Y."/>
            <person name="Kimura K."/>
            <person name="Takaki Y."/>
            <person name="Yoshida Y."/>
            <person name="Baba S."/>
            <person name="Kobayashi G."/>
            <person name="Nagasaki K."/>
            <person name="Hano T."/>
            <person name="Tomaru Y."/>
        </authorList>
    </citation>
    <scope>NUCLEOTIDE SEQUENCE [LARGE SCALE GENOMIC DNA]</scope>
    <source>
        <strain evidence="4 5">NIES-3715</strain>
    </source>
</reference>
<dbReference type="InterPro" id="IPR002885">
    <property type="entry name" value="PPR_rpt"/>
</dbReference>
<dbReference type="GO" id="GO:0009507">
    <property type="term" value="C:chloroplast"/>
    <property type="evidence" value="ECO:0007669"/>
    <property type="project" value="TreeGrafter"/>
</dbReference>
<dbReference type="Gene3D" id="1.25.40.10">
    <property type="entry name" value="Tetratricopeptide repeat domain"/>
    <property type="match status" value="1"/>
</dbReference>
<dbReference type="Proteomes" id="UP001054902">
    <property type="component" value="Unassembled WGS sequence"/>
</dbReference>
<protein>
    <recommendedName>
        <fullName evidence="6">N-acetyltransferase domain-containing protein</fullName>
    </recommendedName>
</protein>
<sequence length="644" mass="73188">MRLGRALSSALLICIVVSDCFLLSYSFAVKAVESGRSLFNKVAHEERVACVTHPKQVLKRIRKCGDDFSSALDILYSYQPFLLTEDANRSISRHSSKHSVDTKPISMVIHILSKAQEYDTAYTLLNATIQSHEKKQISTHYLTAVYKSILNMISDQTQDESSVSSIKQIIHDDMPFHTRCRPSLDIYHTALAAFGKCKQMDCIVELLDQMESNASIVCRLGTGDNLDDTKEYSFNLPSPDRMAYLTALTGSIKSKCPKDAMQILDRMRQQNIDPDKVVYNHILSSIANTKFEGRTELTLKIWQEMEDHDVAVSDDEKLCSEGAYHTLIRILSKENEWDHVLDVRNRLEQIHKQRKDINSPINLQVNQMKRSRVLTPRYIEDLEKLEKRNEIKKTWYKLGELHLPSVSCDIPDSSIVFGIQQHKNPVLHGLTLVYYTTTGEKLGFLLIRNRLENSTINGSINDEGEANQHFNFVSSILGMKVDEKFRGKGLARIFLAIWLHICLESSAIPTSEVINKPLLSLALTNFGFSPSSSSAVEIEITKLAPEIGKNSQKCKDWMPIFSLYSSNPLNFGERELKLNKMIVTNTRPNPRGKITAVKTCFQHNDLKLLHSKVKQVWQAQNQDNGFKTIVDAALLKRVIFGYLY</sequence>
<gene>
    <name evidence="4" type="ORF">CTEN210_13949</name>
</gene>
<accession>A0AAD3D483</accession>
<comment type="caution">
    <text evidence="4">The sequence shown here is derived from an EMBL/GenBank/DDBJ whole genome shotgun (WGS) entry which is preliminary data.</text>
</comment>
<dbReference type="Pfam" id="PF13812">
    <property type="entry name" value="PPR_3"/>
    <property type="match status" value="1"/>
</dbReference>
<keyword evidence="3" id="KW-0732">Signal</keyword>
<keyword evidence="5" id="KW-1185">Reference proteome</keyword>
<name>A0AAD3D483_9STRA</name>
<organism evidence="4 5">
    <name type="scientific">Chaetoceros tenuissimus</name>
    <dbReference type="NCBI Taxonomy" id="426638"/>
    <lineage>
        <taxon>Eukaryota</taxon>
        <taxon>Sar</taxon>
        <taxon>Stramenopiles</taxon>
        <taxon>Ochrophyta</taxon>
        <taxon>Bacillariophyta</taxon>
        <taxon>Coscinodiscophyceae</taxon>
        <taxon>Chaetocerotophycidae</taxon>
        <taxon>Chaetocerotales</taxon>
        <taxon>Chaetocerotaceae</taxon>
        <taxon>Chaetoceros</taxon>
    </lineage>
</organism>
<dbReference type="PROSITE" id="PS51375">
    <property type="entry name" value="PPR"/>
    <property type="match status" value="1"/>
</dbReference>
<evidence type="ECO:0000256" key="2">
    <source>
        <dbReference type="PROSITE-ProRule" id="PRU00708"/>
    </source>
</evidence>
<dbReference type="PANTHER" id="PTHR47936:SF1">
    <property type="entry name" value="PENTATRICOPEPTIDE REPEAT-CONTAINING PROTEIN GUN1, CHLOROPLASTIC"/>
    <property type="match status" value="1"/>
</dbReference>
<evidence type="ECO:0000256" key="1">
    <source>
        <dbReference type="ARBA" id="ARBA00022737"/>
    </source>
</evidence>
<evidence type="ECO:0000313" key="4">
    <source>
        <dbReference type="EMBL" id="GFH57473.1"/>
    </source>
</evidence>
<keyword evidence="1" id="KW-0677">Repeat</keyword>
<evidence type="ECO:0008006" key="6">
    <source>
        <dbReference type="Google" id="ProtNLM"/>
    </source>
</evidence>
<dbReference type="PANTHER" id="PTHR47936">
    <property type="entry name" value="PPR_LONG DOMAIN-CONTAINING PROTEIN"/>
    <property type="match status" value="1"/>
</dbReference>
<feature type="chain" id="PRO_5042149009" description="N-acetyltransferase domain-containing protein" evidence="3">
    <location>
        <begin position="29"/>
        <end position="644"/>
    </location>
</feature>